<comment type="caution">
    <text evidence="3">The sequence shown here is derived from an EMBL/GenBank/DDBJ whole genome shotgun (WGS) entry which is preliminary data.</text>
</comment>
<evidence type="ECO:0000313" key="3">
    <source>
        <dbReference type="EMBL" id="NJP89728.1"/>
    </source>
</evidence>
<keyword evidence="4" id="KW-1185">Reference proteome</keyword>
<sequence length="227" mass="22862">MSNFEERLLSALKEEITTRKAEHTMTTVTPAPGRPRRRVAGLSAAVAGVAAAATAAVLAGGLLGGPAYAVTRGADGKVSVEINTFTDPEGLEVALGDAGIRAVVDYLPPGQTCEKPRGEPAGDTAGRFAARIGAGKGDKTLTFTVEDGQVGAGHTLVLTVSKSKEGDDKAPTALDLSVVKGAVSPCRAVPLPAPTGDGATKGQDEGPGFDTSTEQPSQGPTLDSKTG</sequence>
<organism evidence="3 4">
    <name type="scientific">Nonomuraea composti</name>
    <dbReference type="NCBI Taxonomy" id="2720023"/>
    <lineage>
        <taxon>Bacteria</taxon>
        <taxon>Bacillati</taxon>
        <taxon>Actinomycetota</taxon>
        <taxon>Actinomycetes</taxon>
        <taxon>Streptosporangiales</taxon>
        <taxon>Streptosporangiaceae</taxon>
        <taxon>Nonomuraea</taxon>
    </lineage>
</organism>
<accession>A0ABX1B407</accession>
<name>A0ABX1B407_9ACTN</name>
<feature type="compositionally biased region" description="Polar residues" evidence="1">
    <location>
        <begin position="210"/>
        <end position="227"/>
    </location>
</feature>
<dbReference type="Proteomes" id="UP000696294">
    <property type="component" value="Unassembled WGS sequence"/>
</dbReference>
<evidence type="ECO:0000256" key="2">
    <source>
        <dbReference type="SAM" id="Phobius"/>
    </source>
</evidence>
<protein>
    <submittedName>
        <fullName evidence="3">Uncharacterized protein</fullName>
    </submittedName>
</protein>
<proteinExistence type="predicted"/>
<evidence type="ECO:0000313" key="4">
    <source>
        <dbReference type="Proteomes" id="UP000696294"/>
    </source>
</evidence>
<reference evidence="3 4" key="1">
    <citation type="submission" date="2020-03" db="EMBL/GenBank/DDBJ databases">
        <title>WGS of actinomycetes isolated from Thailand.</title>
        <authorList>
            <person name="Thawai C."/>
        </authorList>
    </citation>
    <scope>NUCLEOTIDE SEQUENCE [LARGE SCALE GENOMIC DNA]</scope>
    <source>
        <strain evidence="3 4">FMUSA5-5</strain>
    </source>
</reference>
<dbReference type="RefSeq" id="WP_168008901.1">
    <property type="nucleotide sequence ID" value="NZ_JAATEP010000005.1"/>
</dbReference>
<keyword evidence="2" id="KW-0812">Transmembrane</keyword>
<evidence type="ECO:0000256" key="1">
    <source>
        <dbReference type="SAM" id="MobiDB-lite"/>
    </source>
</evidence>
<keyword evidence="2" id="KW-1133">Transmembrane helix</keyword>
<dbReference type="EMBL" id="JAATEP010000005">
    <property type="protein sequence ID" value="NJP89728.1"/>
    <property type="molecule type" value="Genomic_DNA"/>
</dbReference>
<gene>
    <name evidence="3" type="ORF">HCN51_09765</name>
</gene>
<feature type="transmembrane region" description="Helical" evidence="2">
    <location>
        <begin position="39"/>
        <end position="63"/>
    </location>
</feature>
<feature type="region of interest" description="Disordered" evidence="1">
    <location>
        <begin position="187"/>
        <end position="227"/>
    </location>
</feature>
<keyword evidence="2" id="KW-0472">Membrane</keyword>